<keyword evidence="3" id="KW-1185">Reference proteome</keyword>
<dbReference type="OrthoDB" id="3558752at2759"/>
<organism evidence="2 3">
    <name type="scientific">Viridothelium virens</name>
    <name type="common">Speckled blister lichen</name>
    <name type="synonym">Trypethelium virens</name>
    <dbReference type="NCBI Taxonomy" id="1048519"/>
    <lineage>
        <taxon>Eukaryota</taxon>
        <taxon>Fungi</taxon>
        <taxon>Dikarya</taxon>
        <taxon>Ascomycota</taxon>
        <taxon>Pezizomycotina</taxon>
        <taxon>Dothideomycetes</taxon>
        <taxon>Dothideomycetes incertae sedis</taxon>
        <taxon>Trypetheliales</taxon>
        <taxon>Trypetheliaceae</taxon>
        <taxon>Viridothelium</taxon>
    </lineage>
</organism>
<evidence type="ECO:0000313" key="3">
    <source>
        <dbReference type="Proteomes" id="UP000800092"/>
    </source>
</evidence>
<evidence type="ECO:0000256" key="1">
    <source>
        <dbReference type="SAM" id="Coils"/>
    </source>
</evidence>
<proteinExistence type="predicted"/>
<evidence type="ECO:0000313" key="2">
    <source>
        <dbReference type="EMBL" id="KAF2236114.1"/>
    </source>
</evidence>
<dbReference type="AlphaFoldDB" id="A0A6A6HDB8"/>
<dbReference type="EMBL" id="ML991787">
    <property type="protein sequence ID" value="KAF2236114.1"/>
    <property type="molecule type" value="Genomic_DNA"/>
</dbReference>
<protein>
    <recommendedName>
        <fullName evidence="4">Fungal N-terminal domain-containing protein</fullName>
    </recommendedName>
</protein>
<feature type="coiled-coil region" evidence="1">
    <location>
        <begin position="109"/>
        <end position="136"/>
    </location>
</feature>
<reference evidence="2" key="1">
    <citation type="journal article" date="2020" name="Stud. Mycol.">
        <title>101 Dothideomycetes genomes: a test case for predicting lifestyles and emergence of pathogens.</title>
        <authorList>
            <person name="Haridas S."/>
            <person name="Albert R."/>
            <person name="Binder M."/>
            <person name="Bloem J."/>
            <person name="Labutti K."/>
            <person name="Salamov A."/>
            <person name="Andreopoulos B."/>
            <person name="Baker S."/>
            <person name="Barry K."/>
            <person name="Bills G."/>
            <person name="Bluhm B."/>
            <person name="Cannon C."/>
            <person name="Castanera R."/>
            <person name="Culley D."/>
            <person name="Daum C."/>
            <person name="Ezra D."/>
            <person name="Gonzalez J."/>
            <person name="Henrissat B."/>
            <person name="Kuo A."/>
            <person name="Liang C."/>
            <person name="Lipzen A."/>
            <person name="Lutzoni F."/>
            <person name="Magnuson J."/>
            <person name="Mondo S."/>
            <person name="Nolan M."/>
            <person name="Ohm R."/>
            <person name="Pangilinan J."/>
            <person name="Park H.-J."/>
            <person name="Ramirez L."/>
            <person name="Alfaro M."/>
            <person name="Sun H."/>
            <person name="Tritt A."/>
            <person name="Yoshinaga Y."/>
            <person name="Zwiers L.-H."/>
            <person name="Turgeon B."/>
            <person name="Goodwin S."/>
            <person name="Spatafora J."/>
            <person name="Crous P."/>
            <person name="Grigoriev I."/>
        </authorList>
    </citation>
    <scope>NUCLEOTIDE SEQUENCE</scope>
    <source>
        <strain evidence="2">Tuck. ex Michener</strain>
    </source>
</reference>
<name>A0A6A6HDB8_VIRVR</name>
<keyword evidence="1" id="KW-0175">Coiled coil</keyword>
<gene>
    <name evidence="2" type="ORF">EV356DRAFT_531359</name>
</gene>
<sequence>MEAFAIIGTISSIVQLVDFCGKCTGKGLRLYRSSSGILDSNAAVELAVNHLTLLQRKVEAGATYAADSSLQQLCRAVAETSSDLLRALEKLKVKGKTTKWKSMRKALKSVWTKEEIEELEHRLANFREELNLHYTIDIRQRLETLEVDVKAFFSTCSDERTREIVDALVDQQDVFQSSLYDHQALIESTIAERGTKLQESFEDLRAELWRMVTEADQRNQEQHDITRRQIIEVMKALRLLLLEKEAKQREHEDVITAYVNSNSTKRKGTLQARSKALTSAILALEAIYRSLKAVLASLQVAMDNLSMSVQRSNIWKVSLYVRRTTAPSADNERAVELLPLTFCPRIILELFYSWVINHAELAEAEEMEKRWSFQREVSDTLTSSANYEGYLVEDSYCSSASMWLVAAITAALQMHMKPETAAFTLIPNTFSESHTLARENSYFAGPLRGQRKDFDPNGLLTDEKKDLEALLHWLIGSPKRKADHVNAGPRGSWGRGPSPARFKGWSQTTDVVHVGVDGAAMAITKSLIAMGLNIRLDWKSWDNNHIGNHIARIS</sequence>
<evidence type="ECO:0008006" key="4">
    <source>
        <dbReference type="Google" id="ProtNLM"/>
    </source>
</evidence>
<accession>A0A6A6HDB8</accession>
<dbReference type="Proteomes" id="UP000800092">
    <property type="component" value="Unassembled WGS sequence"/>
</dbReference>